<organism evidence="4 5">
    <name type="scientific">Aureobasidium pullulans</name>
    <name type="common">Black yeast</name>
    <name type="synonym">Pullularia pullulans</name>
    <dbReference type="NCBI Taxonomy" id="5580"/>
    <lineage>
        <taxon>Eukaryota</taxon>
        <taxon>Fungi</taxon>
        <taxon>Dikarya</taxon>
        <taxon>Ascomycota</taxon>
        <taxon>Pezizomycotina</taxon>
        <taxon>Dothideomycetes</taxon>
        <taxon>Dothideomycetidae</taxon>
        <taxon>Dothideales</taxon>
        <taxon>Saccotheciaceae</taxon>
        <taxon>Aureobasidium</taxon>
    </lineage>
</organism>
<proteinExistence type="predicted"/>
<comment type="caution">
    <text evidence="4">The sequence shown here is derived from an EMBL/GenBank/DDBJ whole genome shotgun (WGS) entry which is preliminary data.</text>
</comment>
<dbReference type="PANTHER" id="PTHR43464">
    <property type="entry name" value="METHYLTRANSFERASE"/>
    <property type="match status" value="1"/>
</dbReference>
<keyword evidence="3" id="KW-0949">S-adenosyl-L-methionine</keyword>
<reference evidence="4 5" key="1">
    <citation type="submission" date="2023-11" db="EMBL/GenBank/DDBJ databases">
        <title>Draft genome sequence and annotation of the polyextremotolerant black yeast-like fungus Aureobasidium pullulans NRRL 62042.</title>
        <authorList>
            <person name="Dielentheis-Frenken M.R.E."/>
            <person name="Wibberg D."/>
            <person name="Blank L.M."/>
            <person name="Tiso T."/>
        </authorList>
    </citation>
    <scope>NUCLEOTIDE SEQUENCE [LARGE SCALE GENOMIC DNA]</scope>
    <source>
        <strain evidence="4 5">NRRL 62042</strain>
    </source>
</reference>
<protein>
    <recommendedName>
        <fullName evidence="6">S-adenosyl-L-methionine-dependent methyltransferase</fullName>
    </recommendedName>
</protein>
<dbReference type="SUPFAM" id="SSF53335">
    <property type="entry name" value="S-adenosyl-L-methionine-dependent methyltransferases"/>
    <property type="match status" value="1"/>
</dbReference>
<dbReference type="Pfam" id="PF13489">
    <property type="entry name" value="Methyltransf_23"/>
    <property type="match status" value="1"/>
</dbReference>
<evidence type="ECO:0000256" key="3">
    <source>
        <dbReference type="ARBA" id="ARBA00022691"/>
    </source>
</evidence>
<gene>
    <name evidence="4" type="ORF">QM012_005140</name>
</gene>
<keyword evidence="5" id="KW-1185">Reference proteome</keyword>
<evidence type="ECO:0000313" key="5">
    <source>
        <dbReference type="Proteomes" id="UP001341245"/>
    </source>
</evidence>
<keyword evidence="1" id="KW-0489">Methyltransferase</keyword>
<dbReference type="CDD" id="cd02440">
    <property type="entry name" value="AdoMet_MTases"/>
    <property type="match status" value="1"/>
</dbReference>
<dbReference type="InterPro" id="IPR029063">
    <property type="entry name" value="SAM-dependent_MTases_sf"/>
</dbReference>
<dbReference type="EMBL" id="JASGXD010000021">
    <property type="protein sequence ID" value="KAK5999734.1"/>
    <property type="molecule type" value="Genomic_DNA"/>
</dbReference>
<keyword evidence="2" id="KW-0808">Transferase</keyword>
<evidence type="ECO:0008006" key="6">
    <source>
        <dbReference type="Google" id="ProtNLM"/>
    </source>
</evidence>
<dbReference type="Gene3D" id="3.40.50.150">
    <property type="entry name" value="Vaccinia Virus protein VP39"/>
    <property type="match status" value="1"/>
</dbReference>
<sequence length="294" mass="31883">MSSPLDAKYIASLSLHNPNHFDVQNAQTLHRLVLLDHWKIPTGSRLLELGCGQGDCTTVLASASGEQGEVVAVDPAGSDYGSPYTLGQAQHHISQGPLGKRITWVQQSPLDYLSSLTPSDSTLGSKRFDAAVLAHCLWYFSSPSLILDTLRALKQHTKCLLLAEWSLVATHPSAQPHVLAALTQAALECRKPTSTSNVRTVLSPRRVTELALAAGWQLESEARVQPTEGLLDGQWEVYACLSPSFANEVEDAVNNERERGVVYALRDACEASLEGVQGGRQGVRAMDVWTATFI</sequence>
<evidence type="ECO:0000256" key="1">
    <source>
        <dbReference type="ARBA" id="ARBA00022603"/>
    </source>
</evidence>
<accession>A0ABR0T5M9</accession>
<evidence type="ECO:0000313" key="4">
    <source>
        <dbReference type="EMBL" id="KAK5999734.1"/>
    </source>
</evidence>
<dbReference type="PANTHER" id="PTHR43464:SF19">
    <property type="entry name" value="UBIQUINONE BIOSYNTHESIS O-METHYLTRANSFERASE, MITOCHONDRIAL"/>
    <property type="match status" value="1"/>
</dbReference>
<dbReference type="Proteomes" id="UP001341245">
    <property type="component" value="Unassembled WGS sequence"/>
</dbReference>
<name>A0ABR0T5M9_AURPU</name>
<evidence type="ECO:0000256" key="2">
    <source>
        <dbReference type="ARBA" id="ARBA00022679"/>
    </source>
</evidence>